<reference evidence="3" key="2">
    <citation type="submission" date="2021-05" db="UniProtKB">
        <authorList>
            <consortium name="EnsemblPlants"/>
        </authorList>
    </citation>
    <scope>IDENTIFICATION</scope>
    <source>
        <strain evidence="3">subsp. malaccensis</strain>
    </source>
</reference>
<dbReference type="OrthoDB" id="688136at2759"/>
<feature type="compositionally biased region" description="Polar residues" evidence="1">
    <location>
        <begin position="72"/>
        <end position="88"/>
    </location>
</feature>
<dbReference type="Gramene" id="Ma02_t24130.1">
    <property type="protein sequence ID" value="Ma02_p24130.1"/>
    <property type="gene ID" value="Ma02_g24130"/>
</dbReference>
<keyword evidence="4" id="KW-1185">Reference proteome</keyword>
<feature type="compositionally biased region" description="Basic and acidic residues" evidence="1">
    <location>
        <begin position="117"/>
        <end position="129"/>
    </location>
</feature>
<evidence type="ECO:0000313" key="4">
    <source>
        <dbReference type="Proteomes" id="UP000012960"/>
    </source>
</evidence>
<feature type="region of interest" description="Disordered" evidence="1">
    <location>
        <begin position="64"/>
        <end position="98"/>
    </location>
</feature>
<dbReference type="PANTHER" id="PTHR34046">
    <property type="entry name" value="OS06G0218800 PROTEIN"/>
    <property type="match status" value="1"/>
</dbReference>
<dbReference type="KEGG" id="mus:103976699"/>
<feature type="region of interest" description="Disordered" evidence="1">
    <location>
        <begin position="117"/>
        <end position="146"/>
    </location>
</feature>
<dbReference type="OMA" id="EHRVSKG"/>
<dbReference type="PANTHER" id="PTHR34046:SF19">
    <property type="entry name" value="RAPIDLY ELICITED PROTEIN, PUTATIVE-RELATED"/>
    <property type="match status" value="1"/>
</dbReference>
<sequence length="176" mass="19822">MEMHIRDQRKLQSISQKQIMGRSEIDGRCRRHPEHRQSRGVCPFCLRDRLSQLSASSSATTTLSSAAATSSPDTNLSSAAASPPSQVRNKGLRLLLKPGPLKKSRSLAFVIGRLREEDKGKKKEEGKKEKDKKKRKKGGSFWSKMVLGSDRRKEVDGDMLHSRTMKEKTATKWALF</sequence>
<dbReference type="InParanoid" id="A0A804I6B4"/>
<evidence type="ECO:0000313" key="3">
    <source>
        <dbReference type="EnsemblPlants" id="Ma02_p24130.1"/>
    </source>
</evidence>
<evidence type="ECO:0000256" key="1">
    <source>
        <dbReference type="SAM" id="MobiDB-lite"/>
    </source>
</evidence>
<dbReference type="EnsemblPlants" id="Ma02_t24130.1">
    <property type="protein sequence ID" value="Ma02_p24130.1"/>
    <property type="gene ID" value="Ma02_g24130"/>
</dbReference>
<dbReference type="Proteomes" id="UP000012960">
    <property type="component" value="Unplaced"/>
</dbReference>
<proteinExistence type="predicted"/>
<dbReference type="InterPro" id="IPR008004">
    <property type="entry name" value="OCTOPUS-like"/>
</dbReference>
<organism evidence="3 4">
    <name type="scientific">Musa acuminata subsp. malaccensis</name>
    <name type="common">Wild banana</name>
    <name type="synonym">Musa malaccensis</name>
    <dbReference type="NCBI Taxonomy" id="214687"/>
    <lineage>
        <taxon>Eukaryota</taxon>
        <taxon>Viridiplantae</taxon>
        <taxon>Streptophyta</taxon>
        <taxon>Embryophyta</taxon>
        <taxon>Tracheophyta</taxon>
        <taxon>Spermatophyta</taxon>
        <taxon>Magnoliopsida</taxon>
        <taxon>Liliopsida</taxon>
        <taxon>Zingiberales</taxon>
        <taxon>Musaceae</taxon>
        <taxon>Musa</taxon>
    </lineage>
</organism>
<accession>A0A804I6B4</accession>
<feature type="compositionally biased region" description="Basic and acidic residues" evidence="1">
    <location>
        <begin position="1"/>
        <end position="10"/>
    </location>
</feature>
<protein>
    <submittedName>
        <fullName evidence="2">(wild Malaysian banana) hypothetical protein</fullName>
    </submittedName>
</protein>
<feature type="region of interest" description="Disordered" evidence="1">
    <location>
        <begin position="1"/>
        <end position="37"/>
    </location>
</feature>
<evidence type="ECO:0000313" key="2">
    <source>
        <dbReference type="EMBL" id="CAG1862990.1"/>
    </source>
</evidence>
<reference evidence="2" key="1">
    <citation type="submission" date="2021-03" db="EMBL/GenBank/DDBJ databases">
        <authorList>
            <consortium name="Genoscope - CEA"/>
            <person name="William W."/>
        </authorList>
    </citation>
    <scope>NUCLEOTIDE SEQUENCE</scope>
    <source>
        <strain evidence="2">Doubled-haploid Pahang</strain>
    </source>
</reference>
<dbReference type="Pfam" id="PF05340">
    <property type="entry name" value="DUF740"/>
    <property type="match status" value="1"/>
</dbReference>
<gene>
    <name evidence="2" type="ORF">GSMUA_78840.1</name>
</gene>
<dbReference type="AlphaFoldDB" id="A0A804I6B4"/>
<dbReference type="EMBL" id="HG996467">
    <property type="protein sequence ID" value="CAG1862990.1"/>
    <property type="molecule type" value="Genomic_DNA"/>
</dbReference>
<name>A0A804I6B4_MUSAM</name>